<accession>K5VTI6</accession>
<dbReference type="RefSeq" id="XP_007401914.1">
    <property type="nucleotide sequence ID" value="XM_007401852.1"/>
</dbReference>
<dbReference type="GeneID" id="18913504"/>
<evidence type="ECO:0000313" key="2">
    <source>
        <dbReference type="EMBL" id="EKM49864.1"/>
    </source>
</evidence>
<name>K5VTI6_PHACS</name>
<organism evidence="2 3">
    <name type="scientific">Phanerochaete carnosa (strain HHB-10118-sp)</name>
    <name type="common">White-rot fungus</name>
    <name type="synonym">Peniophora carnosa</name>
    <dbReference type="NCBI Taxonomy" id="650164"/>
    <lineage>
        <taxon>Eukaryota</taxon>
        <taxon>Fungi</taxon>
        <taxon>Dikarya</taxon>
        <taxon>Basidiomycota</taxon>
        <taxon>Agaricomycotina</taxon>
        <taxon>Agaricomycetes</taxon>
        <taxon>Polyporales</taxon>
        <taxon>Phanerochaetaceae</taxon>
        <taxon>Phanerochaete</taxon>
    </lineage>
</organism>
<keyword evidence="3" id="KW-1185">Reference proteome</keyword>
<gene>
    <name evidence="2" type="ORF">PHACADRAFT_214379</name>
</gene>
<dbReference type="GO" id="GO:0044773">
    <property type="term" value="P:mitotic DNA damage checkpoint signaling"/>
    <property type="evidence" value="ECO:0007669"/>
    <property type="project" value="TreeGrafter"/>
</dbReference>
<dbReference type="Gene3D" id="1.10.510.10">
    <property type="entry name" value="Transferase(Phosphotransferase) domain 1"/>
    <property type="match status" value="1"/>
</dbReference>
<reference evidence="2 3" key="1">
    <citation type="journal article" date="2012" name="BMC Genomics">
        <title>Comparative genomics of the white-rot fungi, Phanerochaete carnosa and P. chrysosporium, to elucidate the genetic basis of the distinct wood types they colonize.</title>
        <authorList>
            <person name="Suzuki H."/>
            <person name="MacDonald J."/>
            <person name="Syed K."/>
            <person name="Salamov A."/>
            <person name="Hori C."/>
            <person name="Aerts A."/>
            <person name="Henrissat B."/>
            <person name="Wiebenga A."/>
            <person name="vanKuyk P.A."/>
            <person name="Barry K."/>
            <person name="Lindquist E."/>
            <person name="LaButti K."/>
            <person name="Lapidus A."/>
            <person name="Lucas S."/>
            <person name="Coutinho P."/>
            <person name="Gong Y."/>
            <person name="Samejima M."/>
            <person name="Mahadevan R."/>
            <person name="Abou-Zaid M."/>
            <person name="de Vries R.P."/>
            <person name="Igarashi K."/>
            <person name="Yadav J.S."/>
            <person name="Grigoriev I.V."/>
            <person name="Master E.R."/>
        </authorList>
    </citation>
    <scope>NUCLEOTIDE SEQUENCE [LARGE SCALE GENOMIC DNA]</scope>
    <source>
        <strain evidence="2 3">HHB-10118-sp</strain>
    </source>
</reference>
<evidence type="ECO:0000259" key="1">
    <source>
        <dbReference type="PROSITE" id="PS50011"/>
    </source>
</evidence>
<dbReference type="OrthoDB" id="5987198at2759"/>
<dbReference type="PANTHER" id="PTHR44167:SF30">
    <property type="entry name" value="PHOSPHORYLASE KINASE"/>
    <property type="match status" value="1"/>
</dbReference>
<feature type="domain" description="Protein kinase" evidence="1">
    <location>
        <begin position="66"/>
        <end position="330"/>
    </location>
</feature>
<dbReference type="KEGG" id="pco:PHACADRAFT_214379"/>
<dbReference type="InterPro" id="IPR011009">
    <property type="entry name" value="Kinase-like_dom_sf"/>
</dbReference>
<dbReference type="CDD" id="cd00180">
    <property type="entry name" value="PKc"/>
    <property type="match status" value="1"/>
</dbReference>
<sequence length="380" mass="44233">MADTDPSATYTFIRQQFAQQGAELQKWEKQWVQKQPFLASRGYTLRPRYHPGWRPSWERNLELDPPNCEDFWRLPYFPTIVDATRTTDGRLVCIKRVNSYAQELSIANYFSTRPLREDPRNHAVPIVDSFKDDEVDEYSYIVMPFLRKMNDPPFDLVNDVLDFADQVLEGLAFMHSHDVAHRDAAPTNILMDADPLYPQGFHPVQRNRLPNFTSKAWPYSRFGAPAGVRYYFADFGLSVRIWPRDEPRFVRGHIGADRDAPELSDTVPYDPFKVDVFVLGNVFRKQIHDKYFRVGFLGPLIKAMTQQSPDDRPTAEEALEQWRKIRQRVLGIQRLCRLRGREEALARAIVLDVVSVIKVAYILAKRFSGWSLSWLSLIFC</sequence>
<dbReference type="SMART" id="SM00220">
    <property type="entry name" value="S_TKc"/>
    <property type="match status" value="1"/>
</dbReference>
<protein>
    <recommendedName>
        <fullName evidence="1">Protein kinase domain-containing protein</fullName>
    </recommendedName>
</protein>
<dbReference type="PROSITE" id="PS50011">
    <property type="entry name" value="PROTEIN_KINASE_DOM"/>
    <property type="match status" value="1"/>
</dbReference>
<dbReference type="InterPro" id="IPR000719">
    <property type="entry name" value="Prot_kinase_dom"/>
</dbReference>
<dbReference type="SUPFAM" id="SSF56112">
    <property type="entry name" value="Protein kinase-like (PK-like)"/>
    <property type="match status" value="1"/>
</dbReference>
<dbReference type="HOGENOM" id="CLU_044121_2_1_1"/>
<proteinExistence type="predicted"/>
<dbReference type="AlphaFoldDB" id="K5VTI6"/>
<dbReference type="EMBL" id="JH930480">
    <property type="protein sequence ID" value="EKM49864.1"/>
    <property type="molecule type" value="Genomic_DNA"/>
</dbReference>
<dbReference type="Proteomes" id="UP000008370">
    <property type="component" value="Unassembled WGS sequence"/>
</dbReference>
<dbReference type="GO" id="GO:0005634">
    <property type="term" value="C:nucleus"/>
    <property type="evidence" value="ECO:0007669"/>
    <property type="project" value="TreeGrafter"/>
</dbReference>
<dbReference type="GO" id="GO:0004674">
    <property type="term" value="F:protein serine/threonine kinase activity"/>
    <property type="evidence" value="ECO:0007669"/>
    <property type="project" value="TreeGrafter"/>
</dbReference>
<dbReference type="InParanoid" id="K5VTI6"/>
<dbReference type="STRING" id="650164.K5VTI6"/>
<evidence type="ECO:0000313" key="3">
    <source>
        <dbReference type="Proteomes" id="UP000008370"/>
    </source>
</evidence>
<dbReference type="GO" id="GO:0005524">
    <property type="term" value="F:ATP binding"/>
    <property type="evidence" value="ECO:0007669"/>
    <property type="project" value="InterPro"/>
</dbReference>
<dbReference type="Pfam" id="PF00069">
    <property type="entry name" value="Pkinase"/>
    <property type="match status" value="1"/>
</dbReference>
<dbReference type="PANTHER" id="PTHR44167">
    <property type="entry name" value="OVARIAN-SPECIFIC SERINE/THREONINE-PROTEIN KINASE LOK-RELATED"/>
    <property type="match status" value="1"/>
</dbReference>